<sequence length="48" mass="5537">ICSIRKYFELKVEVGDNIYFMDNTTSEDNKKNVKASLSDATCLTDMRE</sequence>
<evidence type="ECO:0000313" key="2">
    <source>
        <dbReference type="Proteomes" id="UP000663881"/>
    </source>
</evidence>
<dbReference type="AlphaFoldDB" id="A0A820A2T1"/>
<reference evidence="1" key="1">
    <citation type="submission" date="2021-02" db="EMBL/GenBank/DDBJ databases">
        <authorList>
            <person name="Nowell W R."/>
        </authorList>
    </citation>
    <scope>NUCLEOTIDE SEQUENCE</scope>
</reference>
<name>A0A820A2T1_9BILA</name>
<dbReference type="EMBL" id="CAJOAY010008219">
    <property type="protein sequence ID" value="CAF4181897.1"/>
    <property type="molecule type" value="Genomic_DNA"/>
</dbReference>
<proteinExistence type="predicted"/>
<feature type="non-terminal residue" evidence="1">
    <location>
        <position position="1"/>
    </location>
</feature>
<comment type="caution">
    <text evidence="1">The sequence shown here is derived from an EMBL/GenBank/DDBJ whole genome shotgun (WGS) entry which is preliminary data.</text>
</comment>
<accession>A0A820A2T1</accession>
<protein>
    <submittedName>
        <fullName evidence="1">Uncharacterized protein</fullName>
    </submittedName>
</protein>
<dbReference type="Proteomes" id="UP000663881">
    <property type="component" value="Unassembled WGS sequence"/>
</dbReference>
<organism evidence="1 2">
    <name type="scientific">Adineta steineri</name>
    <dbReference type="NCBI Taxonomy" id="433720"/>
    <lineage>
        <taxon>Eukaryota</taxon>
        <taxon>Metazoa</taxon>
        <taxon>Spiralia</taxon>
        <taxon>Gnathifera</taxon>
        <taxon>Rotifera</taxon>
        <taxon>Eurotatoria</taxon>
        <taxon>Bdelloidea</taxon>
        <taxon>Adinetida</taxon>
        <taxon>Adinetidae</taxon>
        <taxon>Adineta</taxon>
    </lineage>
</organism>
<evidence type="ECO:0000313" key="1">
    <source>
        <dbReference type="EMBL" id="CAF4181897.1"/>
    </source>
</evidence>
<gene>
    <name evidence="1" type="ORF">OKA104_LOCUS39947</name>
</gene>